<feature type="compositionally biased region" description="Low complexity" evidence="1">
    <location>
        <begin position="568"/>
        <end position="578"/>
    </location>
</feature>
<name>A0A5F1YDW8_9LEPT</name>
<evidence type="ECO:0000256" key="1">
    <source>
        <dbReference type="SAM" id="MobiDB-lite"/>
    </source>
</evidence>
<feature type="region of interest" description="Disordered" evidence="1">
    <location>
        <begin position="551"/>
        <end position="579"/>
    </location>
</feature>
<dbReference type="EMBL" id="RQFA01000022">
    <property type="protein sequence ID" value="TGK36390.1"/>
    <property type="molecule type" value="Genomic_DNA"/>
</dbReference>
<keyword evidence="2" id="KW-0732">Signal</keyword>
<feature type="chain" id="PRO_5043206751" evidence="2">
    <location>
        <begin position="21"/>
        <end position="693"/>
    </location>
</feature>
<dbReference type="Proteomes" id="UP000298277">
    <property type="component" value="Unassembled WGS sequence"/>
</dbReference>
<gene>
    <name evidence="3" type="ORF">EHQ17_04390</name>
</gene>
<keyword evidence="4" id="KW-1185">Reference proteome</keyword>
<protein>
    <submittedName>
        <fullName evidence="3">Cag pathogenicity island protein CagA</fullName>
    </submittedName>
</protein>
<comment type="caution">
    <text evidence="3">The sequence shown here is derived from an EMBL/GenBank/DDBJ whole genome shotgun (WGS) entry which is preliminary data.</text>
</comment>
<evidence type="ECO:0000313" key="4">
    <source>
        <dbReference type="Proteomes" id="UP000298277"/>
    </source>
</evidence>
<evidence type="ECO:0000256" key="2">
    <source>
        <dbReference type="SAM" id="SignalP"/>
    </source>
</evidence>
<dbReference type="AlphaFoldDB" id="A0A5F1YDW8"/>
<feature type="signal peptide" evidence="2">
    <location>
        <begin position="1"/>
        <end position="20"/>
    </location>
</feature>
<proteinExistence type="predicted"/>
<organism evidence="3 4">
    <name type="scientific">Leptospira gomenensis</name>
    <dbReference type="NCBI Taxonomy" id="2484974"/>
    <lineage>
        <taxon>Bacteria</taxon>
        <taxon>Pseudomonadati</taxon>
        <taxon>Spirochaetota</taxon>
        <taxon>Spirochaetia</taxon>
        <taxon>Leptospirales</taxon>
        <taxon>Leptospiraceae</taxon>
        <taxon>Leptospira</taxon>
    </lineage>
</organism>
<dbReference type="RefSeq" id="WP_135590225.1">
    <property type="nucleotide sequence ID" value="NZ_RQEZ01000073.1"/>
</dbReference>
<accession>A0A5F1YDW8</accession>
<sequence>MYRFLLFIILILIRSQTPLGAENKPSKLYVHKLTAETVLPPGTENRFRNGIINSVLRNFEGKYTVVDDESMTILYKRAEALQRMNCSDEICMKQIADAIEADEVISGTISTGNGLIRVSLRNQTRDSKTLAYTIKSAFQMEFPEFLLDYYAGESGRKLLDRQYDLDLNKAPVSANGNLNIAFLKIKPVPGTNLNSMEFKTSDRILEGILEEVREELDEASRLTVSKEYENSTKKYERILTAFSERLSEESLRKLNPFVREIQTSVINNYNLEYKEKINLLDRSLFESDPNSTSDMERVLKDYAVLTEEYANRVPEKYKQIQISQSLQERKEKVELALFSLKEKEADKAYAGFDFSLAVKLYRNLMDKASLKSGKEYGNIKETLDKKADTAEKTGRSHLTNRLETLYLRIEKEFTAEALAESDTEKEEHRTSIQDAFREGMIALAKSEFSTVTQIDRIKKEIKRIGSKLNETISFQEYVDELLHEGLENKNPTQILNSHRLGADWNSKSGLFWGSAKSKLRELMETAVSKTSSNREFQKLFAIHFLEGTAGTGSQEISDKPSSARVALPSSSQSPSPSSYATEEISTKLFAEKRKNKKFYSLPSEKSWISPDGSYNWHQARQICSSMDLRLPTIEELEDSYESGETESWISEEEKRFWSSTISIGQNGAYNLDVFKGEIRWDHLGNYAGVRCLK</sequence>
<reference evidence="3" key="1">
    <citation type="journal article" date="2019" name="PLoS Negl. Trop. Dis.">
        <title>Revisiting the worldwide diversity of Leptospira species in the environment.</title>
        <authorList>
            <person name="Vincent A.T."/>
            <person name="Schiettekatte O."/>
            <person name="Bourhy P."/>
            <person name="Veyrier F.J."/>
            <person name="Picardeau M."/>
        </authorList>
    </citation>
    <scope>NUCLEOTIDE SEQUENCE [LARGE SCALE GENOMIC DNA]</scope>
    <source>
        <strain evidence="3">201800299</strain>
    </source>
</reference>
<evidence type="ECO:0000313" key="3">
    <source>
        <dbReference type="EMBL" id="TGK36390.1"/>
    </source>
</evidence>
<dbReference type="OrthoDB" id="355857at2"/>